<dbReference type="EMBL" id="AZMM01018533">
    <property type="protein sequence ID" value="ETJ19308.1"/>
    <property type="molecule type" value="Genomic_DNA"/>
</dbReference>
<organism evidence="1">
    <name type="scientific">human gut metagenome</name>
    <dbReference type="NCBI Taxonomy" id="408170"/>
    <lineage>
        <taxon>unclassified sequences</taxon>
        <taxon>metagenomes</taxon>
        <taxon>organismal metagenomes</taxon>
    </lineage>
</organism>
<sequence length="85" mass="9373">MKKQYSKPGIIIEDFAIAQNIASNCGNAGGHKHTHAYQDVCTWMVEDVAVFTDSNFNCEIPIMPGERFEDICYNNPDGGISIFGS</sequence>
<evidence type="ECO:0000313" key="1">
    <source>
        <dbReference type="EMBL" id="ETJ19308.1"/>
    </source>
</evidence>
<name>W1WMG6_9ZZZZ</name>
<protein>
    <submittedName>
        <fullName evidence="1">Uncharacterized protein</fullName>
    </submittedName>
</protein>
<dbReference type="AlphaFoldDB" id="W1WMG6"/>
<comment type="caution">
    <text evidence="1">The sequence shown here is derived from an EMBL/GenBank/DDBJ whole genome shotgun (WGS) entry which is preliminary data.</text>
</comment>
<accession>W1WMG6</accession>
<proteinExistence type="predicted"/>
<reference evidence="1" key="1">
    <citation type="submission" date="2013-12" db="EMBL/GenBank/DDBJ databases">
        <title>A Varibaculum cambriense genome reconstructed from a premature infant gut community with otherwise low bacterial novelty that shifts toward anaerobic metabolism during the third week of life.</title>
        <authorList>
            <person name="Brown C.T."/>
            <person name="Sharon I."/>
            <person name="Thomas B.C."/>
            <person name="Castelle C.J."/>
            <person name="Morowitz M.J."/>
            <person name="Banfield J.F."/>
        </authorList>
    </citation>
    <scope>NUCLEOTIDE SEQUENCE</scope>
</reference>
<gene>
    <name evidence="1" type="ORF">Q604_UNBC18533G0003</name>
</gene>